<name>A0A6S6PI61_ACEAC</name>
<protein>
    <submittedName>
        <fullName evidence="1">Uncharacterized protein</fullName>
    </submittedName>
</protein>
<sequence>MRPFAMAGAGYNRKHGFFIRQDAGYPAVGTVYNLDPLARHEIGDTLPMQQDPPADLDHDAIALIDYPKDNPIRFETPYKGFKP</sequence>
<evidence type="ECO:0000313" key="1">
    <source>
        <dbReference type="EMBL" id="BCI68797.1"/>
    </source>
</evidence>
<gene>
    <name evidence="1" type="ORF">AAJCM20276_34210</name>
</gene>
<evidence type="ECO:0000313" key="2">
    <source>
        <dbReference type="Proteomes" id="UP000515220"/>
    </source>
</evidence>
<dbReference type="Proteomes" id="UP000515220">
    <property type="component" value="Chromosome"/>
</dbReference>
<dbReference type="AlphaFoldDB" id="A0A6S6PI61"/>
<accession>A0A6S6PI61</accession>
<proteinExistence type="predicted"/>
<dbReference type="EMBL" id="AP023326">
    <property type="protein sequence ID" value="BCI68797.1"/>
    <property type="molecule type" value="Genomic_DNA"/>
</dbReference>
<reference evidence="1 2" key="1">
    <citation type="submission" date="2020-07" db="EMBL/GenBank/DDBJ databases">
        <title>Complete Genome Sequence of an acetic acid bacterium, Acetobacter aceti JCM20276.</title>
        <authorList>
            <person name="Hirose Y."/>
            <person name="Mihara H."/>
        </authorList>
    </citation>
    <scope>NUCLEOTIDE SEQUENCE [LARGE SCALE GENOMIC DNA]</scope>
    <source>
        <strain evidence="1 2">JCM20276</strain>
    </source>
</reference>
<organism evidence="1 2">
    <name type="scientific">Acetobacter aceti</name>
    <dbReference type="NCBI Taxonomy" id="435"/>
    <lineage>
        <taxon>Bacteria</taxon>
        <taxon>Pseudomonadati</taxon>
        <taxon>Pseudomonadota</taxon>
        <taxon>Alphaproteobacteria</taxon>
        <taxon>Acetobacterales</taxon>
        <taxon>Acetobacteraceae</taxon>
        <taxon>Acetobacter</taxon>
        <taxon>Acetobacter subgen. Acetobacter</taxon>
    </lineage>
</organism>